<dbReference type="EMBL" id="CP104064">
    <property type="protein sequence ID" value="WAH35551.1"/>
    <property type="molecule type" value="Genomic_DNA"/>
</dbReference>
<protein>
    <recommendedName>
        <fullName evidence="4">DUF2273 domain-containing protein</fullName>
    </recommendedName>
</protein>
<organism evidence="2 3">
    <name type="scientific">Alicyclobacillus dauci</name>
    <dbReference type="NCBI Taxonomy" id="1475485"/>
    <lineage>
        <taxon>Bacteria</taxon>
        <taxon>Bacillati</taxon>
        <taxon>Bacillota</taxon>
        <taxon>Bacilli</taxon>
        <taxon>Bacillales</taxon>
        <taxon>Alicyclobacillaceae</taxon>
        <taxon>Alicyclobacillus</taxon>
    </lineage>
</organism>
<keyword evidence="1" id="KW-0812">Transmembrane</keyword>
<evidence type="ECO:0008006" key="4">
    <source>
        <dbReference type="Google" id="ProtNLM"/>
    </source>
</evidence>
<keyword evidence="1" id="KW-0472">Membrane</keyword>
<evidence type="ECO:0000313" key="2">
    <source>
        <dbReference type="EMBL" id="WAH35551.1"/>
    </source>
</evidence>
<proteinExistence type="predicted"/>
<gene>
    <name evidence="2" type="ORF">NZD86_14795</name>
</gene>
<dbReference type="RefSeq" id="WP_268042834.1">
    <property type="nucleotide sequence ID" value="NZ_CP104064.1"/>
</dbReference>
<evidence type="ECO:0000256" key="1">
    <source>
        <dbReference type="SAM" id="Phobius"/>
    </source>
</evidence>
<feature type="transmembrane region" description="Helical" evidence="1">
    <location>
        <begin position="7"/>
        <end position="25"/>
    </location>
</feature>
<keyword evidence="1" id="KW-1133">Transmembrane helix</keyword>
<feature type="transmembrane region" description="Helical" evidence="1">
    <location>
        <begin position="31"/>
        <end position="48"/>
    </location>
</feature>
<accession>A0ABY6YY96</accession>
<keyword evidence="3" id="KW-1185">Reference proteome</keyword>
<sequence>MQKTRPLRYLLFGLIFALTLVGIILHNYIALAVLMVCGIVIGILGDFVENNPTKPYQANNRFHNRHQGHHDAQA</sequence>
<reference evidence="2" key="1">
    <citation type="submission" date="2022-08" db="EMBL/GenBank/DDBJ databases">
        <title>Alicyclobacillus dauci DSM2870, complete genome.</title>
        <authorList>
            <person name="Wang Q."/>
            <person name="Cai R."/>
            <person name="Wang Z."/>
        </authorList>
    </citation>
    <scope>NUCLEOTIDE SEQUENCE</scope>
    <source>
        <strain evidence="2">DSM 28700</strain>
    </source>
</reference>
<dbReference type="Proteomes" id="UP001164803">
    <property type="component" value="Chromosome"/>
</dbReference>
<name>A0ABY6YY96_9BACL</name>
<evidence type="ECO:0000313" key="3">
    <source>
        <dbReference type="Proteomes" id="UP001164803"/>
    </source>
</evidence>